<sequence>MKMSMVPAYALFNMAHIIHCFLQSDDIKINQHLLLILLFINN</sequence>
<dbReference type="AlphaFoldDB" id="A0A330LT04"/>
<gene>
    <name evidence="1" type="ORF">MORIYA_3428</name>
</gene>
<dbReference type="KEGG" id="mya:MORIYA_3428"/>
<reference evidence="2" key="1">
    <citation type="submission" date="2018-05" db="EMBL/GenBank/DDBJ databases">
        <authorList>
            <person name="Cea G.-C."/>
            <person name="William W."/>
        </authorList>
    </citation>
    <scope>NUCLEOTIDE SEQUENCE [LARGE SCALE GENOMIC DNA]</scope>
    <source>
        <strain evidence="2">DB21MT 5</strain>
    </source>
</reference>
<protein>
    <submittedName>
        <fullName evidence="1">Uncharacterized protein</fullName>
    </submittedName>
</protein>
<evidence type="ECO:0000313" key="2">
    <source>
        <dbReference type="Proteomes" id="UP000250163"/>
    </source>
</evidence>
<proteinExistence type="predicted"/>
<accession>A0A330LT04</accession>
<organism evidence="1 2">
    <name type="scientific">Moritella yayanosii</name>
    <dbReference type="NCBI Taxonomy" id="69539"/>
    <lineage>
        <taxon>Bacteria</taxon>
        <taxon>Pseudomonadati</taxon>
        <taxon>Pseudomonadota</taxon>
        <taxon>Gammaproteobacteria</taxon>
        <taxon>Alteromonadales</taxon>
        <taxon>Moritellaceae</taxon>
        <taxon>Moritella</taxon>
    </lineage>
</organism>
<dbReference type="EMBL" id="LS483250">
    <property type="protein sequence ID" value="SQD79883.1"/>
    <property type="molecule type" value="Genomic_DNA"/>
</dbReference>
<keyword evidence="2" id="KW-1185">Reference proteome</keyword>
<evidence type="ECO:0000313" key="1">
    <source>
        <dbReference type="EMBL" id="SQD79883.1"/>
    </source>
</evidence>
<name>A0A330LT04_9GAMM</name>
<dbReference type="Proteomes" id="UP000250163">
    <property type="component" value="Chromosome MORIYA"/>
</dbReference>